<gene>
    <name evidence="1" type="ORF">A8926_6369</name>
</gene>
<name>A0A2N3Y5V9_SACSN</name>
<sequence>MKRNLNAVPPEYDPNGVRTNVRWFLRGGSDWWFFDACVGIGAFRARSTFGASWHAASWCCEDEALVVGGEVFA</sequence>
<protein>
    <submittedName>
        <fullName evidence="1">Uncharacterized protein</fullName>
    </submittedName>
</protein>
<comment type="caution">
    <text evidence="1">The sequence shown here is derived from an EMBL/GenBank/DDBJ whole genome shotgun (WGS) entry which is preliminary data.</text>
</comment>
<dbReference type="EMBL" id="PJNB01000001">
    <property type="protein sequence ID" value="PKW18297.1"/>
    <property type="molecule type" value="Genomic_DNA"/>
</dbReference>
<organism evidence="1 2">
    <name type="scientific">Saccharopolyspora spinosa</name>
    <dbReference type="NCBI Taxonomy" id="60894"/>
    <lineage>
        <taxon>Bacteria</taxon>
        <taxon>Bacillati</taxon>
        <taxon>Actinomycetota</taxon>
        <taxon>Actinomycetes</taxon>
        <taxon>Pseudonocardiales</taxon>
        <taxon>Pseudonocardiaceae</taxon>
        <taxon>Saccharopolyspora</taxon>
    </lineage>
</organism>
<reference evidence="1" key="1">
    <citation type="submission" date="2017-12" db="EMBL/GenBank/DDBJ databases">
        <title>Sequencing the genomes of 1000 Actinobacteria strains.</title>
        <authorList>
            <person name="Klenk H.-P."/>
        </authorList>
    </citation>
    <scope>NUCLEOTIDE SEQUENCE [LARGE SCALE GENOMIC DNA]</scope>
    <source>
        <strain evidence="1">DSM 44228</strain>
    </source>
</reference>
<dbReference type="Proteomes" id="UP000233786">
    <property type="component" value="Unassembled WGS sequence"/>
</dbReference>
<keyword evidence="2" id="KW-1185">Reference proteome</keyword>
<evidence type="ECO:0000313" key="1">
    <source>
        <dbReference type="EMBL" id="PKW18297.1"/>
    </source>
</evidence>
<proteinExistence type="predicted"/>
<dbReference type="AlphaFoldDB" id="A0A2N3Y5V9"/>
<dbReference type="STRING" id="994479.GCA_000194155_07023"/>
<evidence type="ECO:0000313" key="2">
    <source>
        <dbReference type="Proteomes" id="UP000233786"/>
    </source>
</evidence>
<accession>A0A2N3Y5V9</accession>